<gene>
    <name evidence="4" type="ORF">R1sor_011780</name>
</gene>
<evidence type="ECO:0000256" key="3">
    <source>
        <dbReference type="SAM" id="MobiDB-lite"/>
    </source>
</evidence>
<organism evidence="4 5">
    <name type="scientific">Riccia sorocarpa</name>
    <dbReference type="NCBI Taxonomy" id="122646"/>
    <lineage>
        <taxon>Eukaryota</taxon>
        <taxon>Viridiplantae</taxon>
        <taxon>Streptophyta</taxon>
        <taxon>Embryophyta</taxon>
        <taxon>Marchantiophyta</taxon>
        <taxon>Marchantiopsida</taxon>
        <taxon>Marchantiidae</taxon>
        <taxon>Marchantiales</taxon>
        <taxon>Ricciaceae</taxon>
        <taxon>Riccia</taxon>
    </lineage>
</organism>
<accession>A0ABD3I3R9</accession>
<reference evidence="4 5" key="1">
    <citation type="submission" date="2024-09" db="EMBL/GenBank/DDBJ databases">
        <title>Chromosome-scale assembly of Riccia sorocarpa.</title>
        <authorList>
            <person name="Paukszto L."/>
        </authorList>
    </citation>
    <scope>NUCLEOTIDE SEQUENCE [LARGE SCALE GENOMIC DNA]</scope>
    <source>
        <strain evidence="4">LP-2024</strain>
        <tissue evidence="4">Aerial parts of the thallus</tissue>
    </source>
</reference>
<protein>
    <submittedName>
        <fullName evidence="4">Uncharacterized protein</fullName>
    </submittedName>
</protein>
<dbReference type="AlphaFoldDB" id="A0ABD3I3R9"/>
<dbReference type="GO" id="GO:0016853">
    <property type="term" value="F:isomerase activity"/>
    <property type="evidence" value="ECO:0007669"/>
    <property type="project" value="UniProtKB-KW"/>
</dbReference>
<sequence length="474" mass="51836">MACRSLWLNSPVGSPVLECQVGKGMSCESFRVRSTSDRGFEKAWGSWRALTKGIESHKLLRSESRKETFTRRSSSSSSPWGNDDGANTAMDESVFEGSPEGSASIDGDKRTELMNEVMRRLSEEDLEEAAKKYNYEDELFAQIDFAQINAFTKKPFRGNPAAVCYLPYERNDDWLKLIAKEFNLPATAFVIKRRQSKQSEGSPLIAADETGTDLKPVKRVNPPIGNEFDIRWFTTDAELGLCGHATLASAHMLFSSGLVEGDTIIFHSKKGTLRASKVSGYDHDDEEPSVDRGDEEADVPYPKTVELGKGVVELDFPLSMAAQVEAAEAGKVSDALEVAEAVWVGRTELGDYLVEFSSSKEVELLHPNYQKIKELGGRGVIATARAPADSEFDVISRFFAPNLGINEDPVTGSAHTTLGPYWAGKLGKKTLEAYQASARGGQITVRVDDSAGRVYLQGGAVLVMAGTLLNTFCE</sequence>
<dbReference type="SUPFAM" id="SSF54506">
    <property type="entry name" value="Diaminopimelate epimerase-like"/>
    <property type="match status" value="1"/>
</dbReference>
<feature type="region of interest" description="Disordered" evidence="3">
    <location>
        <begin position="65"/>
        <end position="111"/>
    </location>
</feature>
<keyword evidence="2" id="KW-0413">Isomerase</keyword>
<feature type="compositionally biased region" description="Acidic residues" evidence="3">
    <location>
        <begin position="283"/>
        <end position="297"/>
    </location>
</feature>
<evidence type="ECO:0000256" key="1">
    <source>
        <dbReference type="ARBA" id="ARBA00008270"/>
    </source>
</evidence>
<keyword evidence="5" id="KW-1185">Reference proteome</keyword>
<comment type="similarity">
    <text evidence="1">Belongs to the PhzF family.</text>
</comment>
<dbReference type="Pfam" id="PF02567">
    <property type="entry name" value="PhzC-PhzF"/>
    <property type="match status" value="2"/>
</dbReference>
<dbReference type="PANTHER" id="PTHR13774:SF17">
    <property type="entry name" value="PHENAZINE BIOSYNTHESIS-LIKE DOMAIN-CONTAINING PROTEIN"/>
    <property type="match status" value="1"/>
</dbReference>
<comment type="caution">
    <text evidence="4">The sequence shown here is derived from an EMBL/GenBank/DDBJ whole genome shotgun (WGS) entry which is preliminary data.</text>
</comment>
<evidence type="ECO:0000313" key="4">
    <source>
        <dbReference type="EMBL" id="KAL3697704.1"/>
    </source>
</evidence>
<dbReference type="PANTHER" id="PTHR13774">
    <property type="entry name" value="PHENAZINE BIOSYNTHESIS PROTEIN"/>
    <property type="match status" value="1"/>
</dbReference>
<evidence type="ECO:0000256" key="2">
    <source>
        <dbReference type="ARBA" id="ARBA00023235"/>
    </source>
</evidence>
<proteinExistence type="inferred from homology"/>
<dbReference type="InterPro" id="IPR003719">
    <property type="entry name" value="Phenazine_PhzF-like"/>
</dbReference>
<dbReference type="Proteomes" id="UP001633002">
    <property type="component" value="Unassembled WGS sequence"/>
</dbReference>
<evidence type="ECO:0000313" key="5">
    <source>
        <dbReference type="Proteomes" id="UP001633002"/>
    </source>
</evidence>
<dbReference type="EMBL" id="JBJQOH010000002">
    <property type="protein sequence ID" value="KAL3697704.1"/>
    <property type="molecule type" value="Genomic_DNA"/>
</dbReference>
<dbReference type="Gene3D" id="3.10.310.10">
    <property type="entry name" value="Diaminopimelate Epimerase, Chain A, domain 1"/>
    <property type="match status" value="2"/>
</dbReference>
<feature type="region of interest" description="Disordered" evidence="3">
    <location>
        <begin position="277"/>
        <end position="297"/>
    </location>
</feature>
<name>A0ABD3I3R9_9MARC</name>